<dbReference type="CDD" id="cd22088">
    <property type="entry name" value="F-box_FBXO8"/>
    <property type="match status" value="1"/>
</dbReference>
<dbReference type="InterPro" id="IPR035999">
    <property type="entry name" value="Sec7_dom_sf"/>
</dbReference>
<organism evidence="1 2">
    <name type="scientific">Paramuricea clavata</name>
    <name type="common">Red gorgonian</name>
    <name type="synonym">Violescent sea-whip</name>
    <dbReference type="NCBI Taxonomy" id="317549"/>
    <lineage>
        <taxon>Eukaryota</taxon>
        <taxon>Metazoa</taxon>
        <taxon>Cnidaria</taxon>
        <taxon>Anthozoa</taxon>
        <taxon>Octocorallia</taxon>
        <taxon>Malacalcyonacea</taxon>
        <taxon>Plexauridae</taxon>
        <taxon>Paramuricea</taxon>
    </lineage>
</organism>
<sequence length="294" mass="33534">MGQALAVSRGKNQNAHESRSFPNLATLPPEMAQFVLSYLNATDLCLAACVWDQLGNDDILWQGLCKNNWGFTTAYCRRVNNCNFKELYMLLDEGRLTFNYDPEKGISYLMTNGVLEDDPVAIAKFLSGSKINLLRPEKLSEYLKNRRDILQEMIYIQNFRMLSLPNALRQFFKLVSPPTTRGEYLEDILSGFAARYLKCNPDCGLPQETVYILCYSLILLSVDLYSPQVKRKMSKREFIKNLRGIAVGACDDFIGDLYDDIYIQGHIAKPLDKVCIRTPIFPCERPYGNIFAQA</sequence>
<dbReference type="Gene3D" id="1.10.220.20">
    <property type="match status" value="1"/>
</dbReference>
<dbReference type="InterPro" id="IPR048003">
    <property type="entry name" value="FBXO8_F-box"/>
</dbReference>
<dbReference type="GO" id="GO:0005085">
    <property type="term" value="F:guanyl-nucleotide exchange factor activity"/>
    <property type="evidence" value="ECO:0007669"/>
    <property type="project" value="InterPro"/>
</dbReference>
<dbReference type="AlphaFoldDB" id="A0A7D9L1W7"/>
<proteinExistence type="predicted"/>
<protein>
    <submittedName>
        <fullName evidence="1">F-box only 8</fullName>
    </submittedName>
</protein>
<name>A0A7D9L1W7_PARCT</name>
<dbReference type="OrthoDB" id="430364at2759"/>
<dbReference type="Pfam" id="PF01369">
    <property type="entry name" value="Sec7"/>
    <property type="match status" value="1"/>
</dbReference>
<dbReference type="Gene3D" id="1.20.1280.50">
    <property type="match status" value="1"/>
</dbReference>
<dbReference type="Pfam" id="PF12937">
    <property type="entry name" value="F-box-like"/>
    <property type="match status" value="1"/>
</dbReference>
<dbReference type="SUPFAM" id="SSF48425">
    <property type="entry name" value="Sec7 domain"/>
    <property type="match status" value="1"/>
</dbReference>
<dbReference type="Gene3D" id="1.10.1000.11">
    <property type="entry name" value="Arf Nucleotide-binding Site Opener,domain 2"/>
    <property type="match status" value="1"/>
</dbReference>
<dbReference type="InterPro" id="IPR023394">
    <property type="entry name" value="Sec7_C_sf"/>
</dbReference>
<gene>
    <name evidence="1" type="ORF">PACLA_8A077033</name>
</gene>
<dbReference type="GO" id="GO:0032012">
    <property type="term" value="P:regulation of ARF protein signal transduction"/>
    <property type="evidence" value="ECO:0007669"/>
    <property type="project" value="InterPro"/>
</dbReference>
<evidence type="ECO:0000313" key="2">
    <source>
        <dbReference type="Proteomes" id="UP001152795"/>
    </source>
</evidence>
<evidence type="ECO:0000313" key="1">
    <source>
        <dbReference type="EMBL" id="CAB4023708.1"/>
    </source>
</evidence>
<dbReference type="SMART" id="SM00222">
    <property type="entry name" value="Sec7"/>
    <property type="match status" value="1"/>
</dbReference>
<dbReference type="InterPro" id="IPR036047">
    <property type="entry name" value="F-box-like_dom_sf"/>
</dbReference>
<dbReference type="Proteomes" id="UP001152795">
    <property type="component" value="Unassembled WGS sequence"/>
</dbReference>
<dbReference type="EMBL" id="CACRXK020012634">
    <property type="protein sequence ID" value="CAB4023708.1"/>
    <property type="molecule type" value="Genomic_DNA"/>
</dbReference>
<dbReference type="SUPFAM" id="SSF81383">
    <property type="entry name" value="F-box domain"/>
    <property type="match status" value="1"/>
</dbReference>
<dbReference type="PROSITE" id="PS50190">
    <property type="entry name" value="SEC7"/>
    <property type="match status" value="1"/>
</dbReference>
<dbReference type="PANTHER" id="PTHR10663">
    <property type="entry name" value="GUANYL-NUCLEOTIDE EXCHANGE FACTOR"/>
    <property type="match status" value="1"/>
</dbReference>
<dbReference type="InterPro" id="IPR000904">
    <property type="entry name" value="Sec7_dom"/>
</dbReference>
<accession>A0A7D9L1W7</accession>
<comment type="caution">
    <text evidence="1">The sequence shown here is derived from an EMBL/GenBank/DDBJ whole genome shotgun (WGS) entry which is preliminary data.</text>
</comment>
<dbReference type="PANTHER" id="PTHR10663:SF372">
    <property type="entry name" value="F-BOX ONLY PROTEIN 8"/>
    <property type="match status" value="1"/>
</dbReference>
<reference evidence="1" key="1">
    <citation type="submission" date="2020-04" db="EMBL/GenBank/DDBJ databases">
        <authorList>
            <person name="Alioto T."/>
            <person name="Alioto T."/>
            <person name="Gomez Garrido J."/>
        </authorList>
    </citation>
    <scope>NUCLEOTIDE SEQUENCE</scope>
    <source>
        <strain evidence="1">A484AB</strain>
    </source>
</reference>
<dbReference type="InterPro" id="IPR001810">
    <property type="entry name" value="F-box_dom"/>
</dbReference>
<keyword evidence="2" id="KW-1185">Reference proteome</keyword>